<name>A7VNC3_9FIRM</name>
<organism evidence="1 2">
    <name type="scientific">[Clostridium] leptum DSM 753</name>
    <dbReference type="NCBI Taxonomy" id="428125"/>
    <lineage>
        <taxon>Bacteria</taxon>
        <taxon>Bacillati</taxon>
        <taxon>Bacillota</taxon>
        <taxon>Clostridia</taxon>
        <taxon>Eubacteriales</taxon>
        <taxon>Oscillospiraceae</taxon>
        <taxon>Oscillospiraceae incertae sedis</taxon>
    </lineage>
</organism>
<reference evidence="1 2" key="2">
    <citation type="submission" date="2007-08" db="EMBL/GenBank/DDBJ databases">
        <authorList>
            <person name="Fulton L."/>
            <person name="Clifton S."/>
            <person name="Fulton B."/>
            <person name="Xu J."/>
            <person name="Minx P."/>
            <person name="Pepin K.H."/>
            <person name="Johnson M."/>
            <person name="Thiruvilangam P."/>
            <person name="Bhonagiri V."/>
            <person name="Nash W.E."/>
            <person name="Wang C."/>
            <person name="Mardis E.R."/>
            <person name="Wilson R.K."/>
        </authorList>
    </citation>
    <scope>NUCLEOTIDE SEQUENCE [LARGE SCALE GENOMIC DNA]</scope>
    <source>
        <strain evidence="1 2">DSM 753</strain>
    </source>
</reference>
<dbReference type="Proteomes" id="UP000003490">
    <property type="component" value="Unassembled WGS sequence"/>
</dbReference>
<sequence>MIYSSYAIIILSKSKSSLSALLSGQTLSQSIQMTKGYPKLKSIINYYYLTLDSAGS</sequence>
<dbReference type="EMBL" id="ABCB02000005">
    <property type="protein sequence ID" value="EDO63137.1"/>
    <property type="molecule type" value="Genomic_DNA"/>
</dbReference>
<proteinExistence type="predicted"/>
<protein>
    <submittedName>
        <fullName evidence="1">Uncharacterized protein</fullName>
    </submittedName>
</protein>
<evidence type="ECO:0000313" key="1">
    <source>
        <dbReference type="EMBL" id="EDO63137.1"/>
    </source>
</evidence>
<evidence type="ECO:0000313" key="2">
    <source>
        <dbReference type="Proteomes" id="UP000003490"/>
    </source>
</evidence>
<dbReference type="HOGENOM" id="CLU_3006120_0_0_9"/>
<comment type="caution">
    <text evidence="1">The sequence shown here is derived from an EMBL/GenBank/DDBJ whole genome shotgun (WGS) entry which is preliminary data.</text>
</comment>
<accession>A7VNC3</accession>
<gene>
    <name evidence="1" type="ORF">CLOLEP_00047</name>
</gene>
<reference evidence="1 2" key="1">
    <citation type="submission" date="2007-08" db="EMBL/GenBank/DDBJ databases">
        <title>Draft genome sequence of Clostridium leptum (DSM 753).</title>
        <authorList>
            <person name="Sudarsanam P."/>
            <person name="Ley R."/>
            <person name="Guruge J."/>
            <person name="Turnbaugh P.J."/>
            <person name="Mahowald M."/>
            <person name="Liep D."/>
            <person name="Gordon J."/>
        </authorList>
    </citation>
    <scope>NUCLEOTIDE SEQUENCE [LARGE SCALE GENOMIC DNA]</scope>
    <source>
        <strain evidence="1 2">DSM 753</strain>
    </source>
</reference>
<dbReference type="AlphaFoldDB" id="A7VNC3"/>